<evidence type="ECO:0000313" key="3">
    <source>
        <dbReference type="Proteomes" id="UP000238338"/>
    </source>
</evidence>
<feature type="transmembrane region" description="Helical" evidence="1">
    <location>
        <begin position="66"/>
        <end position="84"/>
    </location>
</feature>
<accession>A0A2S8RZ02</accession>
<organism evidence="2 3">
    <name type="scientific">Albidovulum denitrificans</name>
    <dbReference type="NCBI Taxonomy" id="404881"/>
    <lineage>
        <taxon>Bacteria</taxon>
        <taxon>Pseudomonadati</taxon>
        <taxon>Pseudomonadota</taxon>
        <taxon>Alphaproteobacteria</taxon>
        <taxon>Rhodobacterales</taxon>
        <taxon>Paracoccaceae</taxon>
        <taxon>Albidovulum</taxon>
    </lineage>
</organism>
<feature type="transmembrane region" description="Helical" evidence="1">
    <location>
        <begin position="139"/>
        <end position="159"/>
    </location>
</feature>
<reference evidence="2 3" key="1">
    <citation type="submission" date="2018-02" db="EMBL/GenBank/DDBJ databases">
        <title>Genomic Encyclopedia of Archaeal and Bacterial Type Strains, Phase II (KMG-II): from individual species to whole genera.</title>
        <authorList>
            <person name="Goeker M."/>
        </authorList>
    </citation>
    <scope>NUCLEOTIDE SEQUENCE [LARGE SCALE GENOMIC DNA]</scope>
    <source>
        <strain evidence="2 3">DSM 18921</strain>
    </source>
</reference>
<sequence length="215" mass="23407">MVTGFRGAVLAGVIAAVFATSFLAEPFRGGGWFWDLGNALGLLAFAGLLFQMIPVPRKRSVRRHEVLGYWVLGTAILHAFWFLAGDGTVRFYLLPGGPAHMWLGLAGLIALAVLSVLARMPDRLRVHRHYRQFRKAHRILGFVTVGMAALHVVLSGFYLPAWWQAGVLAGVLVACVSGRRYWARLAHAPAASVSGYLIIGAMACVLFLLIRDGTP</sequence>
<comment type="caution">
    <text evidence="2">The sequence shown here is derived from an EMBL/GenBank/DDBJ whole genome shotgun (WGS) entry which is preliminary data.</text>
</comment>
<keyword evidence="3" id="KW-1185">Reference proteome</keyword>
<name>A0A2S8RZ02_9RHOB</name>
<evidence type="ECO:0000313" key="2">
    <source>
        <dbReference type="EMBL" id="PQV53772.1"/>
    </source>
</evidence>
<keyword evidence="1" id="KW-0472">Membrane</keyword>
<protein>
    <recommendedName>
        <fullName evidence="4">Sulfoxide reductase heme-binding subunit YedZ</fullName>
    </recommendedName>
</protein>
<feature type="transmembrane region" description="Helical" evidence="1">
    <location>
        <begin position="34"/>
        <end position="54"/>
    </location>
</feature>
<dbReference type="Proteomes" id="UP000238338">
    <property type="component" value="Unassembled WGS sequence"/>
</dbReference>
<feature type="transmembrane region" description="Helical" evidence="1">
    <location>
        <begin position="189"/>
        <end position="210"/>
    </location>
</feature>
<evidence type="ECO:0008006" key="4">
    <source>
        <dbReference type="Google" id="ProtNLM"/>
    </source>
</evidence>
<dbReference type="AlphaFoldDB" id="A0A2S8RZ02"/>
<dbReference type="EMBL" id="PVEP01000012">
    <property type="protein sequence ID" value="PQV53772.1"/>
    <property type="molecule type" value="Genomic_DNA"/>
</dbReference>
<proteinExistence type="predicted"/>
<feature type="transmembrane region" description="Helical" evidence="1">
    <location>
        <begin position="99"/>
        <end position="118"/>
    </location>
</feature>
<evidence type="ECO:0000256" key="1">
    <source>
        <dbReference type="SAM" id="Phobius"/>
    </source>
</evidence>
<keyword evidence="1" id="KW-0812">Transmembrane</keyword>
<gene>
    <name evidence="2" type="ORF">LX70_03779</name>
</gene>
<keyword evidence="1" id="KW-1133">Transmembrane helix</keyword>